<comment type="caution">
    <text evidence="9">The sequence shown here is derived from an EMBL/GenBank/DDBJ whole genome shotgun (WGS) entry which is preliminary data.</text>
</comment>
<dbReference type="Gene3D" id="3.40.50.300">
    <property type="entry name" value="P-loop containing nucleotide triphosphate hydrolases"/>
    <property type="match status" value="1"/>
</dbReference>
<dbReference type="EC" id="5.6.2.3" evidence="6"/>
<dbReference type="AlphaFoldDB" id="A0A388TIZ8"/>
<comment type="catalytic activity">
    <reaction evidence="7">
        <text>ATP + H2O = ADP + phosphate + H(+)</text>
        <dbReference type="Rhea" id="RHEA:13065"/>
        <dbReference type="ChEBI" id="CHEBI:15377"/>
        <dbReference type="ChEBI" id="CHEBI:15378"/>
        <dbReference type="ChEBI" id="CHEBI:30616"/>
        <dbReference type="ChEBI" id="CHEBI:43474"/>
        <dbReference type="ChEBI" id="CHEBI:456216"/>
        <dbReference type="EC" id="5.6.2.3"/>
    </reaction>
</comment>
<evidence type="ECO:0000256" key="3">
    <source>
        <dbReference type="ARBA" id="ARBA00022801"/>
    </source>
</evidence>
<evidence type="ECO:0000313" key="10">
    <source>
        <dbReference type="Proteomes" id="UP000275925"/>
    </source>
</evidence>
<comment type="cofactor">
    <cofactor evidence="1">
        <name>[4Fe-4S] cluster</name>
        <dbReference type="ChEBI" id="CHEBI:49883"/>
    </cofactor>
</comment>
<reference evidence="9 10" key="1">
    <citation type="journal article" date="2019" name="ISME J.">
        <title>Genome analyses of uncultured TG2/ZB3 bacteria in 'Margulisbacteria' specifically attached to ectosymbiotic spirochetes of protists in the termite gut.</title>
        <authorList>
            <person name="Utami Y.D."/>
            <person name="Kuwahara H."/>
            <person name="Igai K."/>
            <person name="Murakami T."/>
            <person name="Sugaya K."/>
            <person name="Morikawa T."/>
            <person name="Nagura Y."/>
            <person name="Yuki M."/>
            <person name="Deevong P."/>
            <person name="Inoue T."/>
            <person name="Kihara K."/>
            <person name="Lo N."/>
            <person name="Yamada A."/>
            <person name="Ohkuma M."/>
            <person name="Hongoh Y."/>
        </authorList>
    </citation>
    <scope>NUCLEOTIDE SEQUENCE [LARGE SCALE GENOMIC DNA]</scope>
    <source>
        <strain evidence="9">NkOx7-02</strain>
    </source>
</reference>
<dbReference type="GO" id="GO:0016787">
    <property type="term" value="F:hydrolase activity"/>
    <property type="evidence" value="ECO:0007669"/>
    <property type="project" value="UniProtKB-KW"/>
</dbReference>
<name>A0A388TIZ8_9BACT</name>
<dbReference type="GO" id="GO:0003676">
    <property type="term" value="F:nucleic acid binding"/>
    <property type="evidence" value="ECO:0007669"/>
    <property type="project" value="InterPro"/>
</dbReference>
<accession>A0A388TIZ8</accession>
<dbReference type="Proteomes" id="UP000275925">
    <property type="component" value="Unassembled WGS sequence"/>
</dbReference>
<organism evidence="9 10">
    <name type="scientific">Candidatus Termititenax persephonae</name>
    <dbReference type="NCBI Taxonomy" id="2218525"/>
    <lineage>
        <taxon>Bacteria</taxon>
        <taxon>Bacillati</taxon>
        <taxon>Candidatus Margulisiibacteriota</taxon>
        <taxon>Candidatus Termititenacia</taxon>
        <taxon>Candidatus Termititenacales</taxon>
        <taxon>Candidatus Termititenacaceae</taxon>
        <taxon>Candidatus Termititenax</taxon>
    </lineage>
</organism>
<dbReference type="InterPro" id="IPR027417">
    <property type="entry name" value="P-loop_NTPase"/>
</dbReference>
<protein>
    <recommendedName>
        <fullName evidence="6">DNA 5'-3' helicase</fullName>
        <ecNumber evidence="6">5.6.2.3</ecNumber>
    </recommendedName>
</protein>
<evidence type="ECO:0000256" key="5">
    <source>
        <dbReference type="ARBA" id="ARBA00038058"/>
    </source>
</evidence>
<keyword evidence="4" id="KW-0067">ATP-binding</keyword>
<sequence length="461" mass="52567">RLLLKTFAAIAALPPPVLQQMRKLLKNYPSVERDVLEMLAQEQKKVRVSGGWKNAIGEKQHFARSLYYQDKEEARSLPEHLAADYFAETGKFQDFPHYEYRPQQQEMAAEIITAFNNEQHLMLEAGTGTGKSAAYLVPALLWIKQNGGPLVVSTHTKNLQDQLIEKDIPAVLKLFPQDQFQIMILKGRQNYVCLRRFEALVQQMLLSQSKEIVKTLPLFSWLVSTEQGDLSELHSSIGRKYHYQICSEGLSCLGEACPDHARCFLQHARRQTKYADLIIGNHALVLTDLAGGGALLPKYRQIILDEAHTLEETTTDSWSKEITYSACAEEIKKLEQSSRQPALISAAEKFRAGIRQYFDELSRLGREQRASGEEKNLRIRELQQREALWRALELIRLDATKQLKKMRQLAEEYLEQAGGDTDTLPVKSSLAVLQELWQILDMVALGADNYVCWLVWQNGKP</sequence>
<comment type="similarity">
    <text evidence="5">Belongs to the helicase family. DinG subfamily.</text>
</comment>
<proteinExistence type="inferred from homology"/>
<dbReference type="InterPro" id="IPR011545">
    <property type="entry name" value="DEAD/DEAH_box_helicase_dom"/>
</dbReference>
<keyword evidence="2" id="KW-0547">Nucleotide-binding</keyword>
<dbReference type="SMART" id="SM00487">
    <property type="entry name" value="DEXDc"/>
    <property type="match status" value="1"/>
</dbReference>
<dbReference type="InterPro" id="IPR014013">
    <property type="entry name" value="Helic_SF1/SF2_ATP-bd_DinG/Rad3"/>
</dbReference>
<dbReference type="PROSITE" id="PS51193">
    <property type="entry name" value="HELICASE_ATP_BIND_2"/>
    <property type="match status" value="1"/>
</dbReference>
<dbReference type="PANTHER" id="PTHR11472">
    <property type="entry name" value="DNA REPAIR DEAD HELICASE RAD3/XP-D SUBFAMILY MEMBER"/>
    <property type="match status" value="1"/>
</dbReference>
<feature type="non-terminal residue" evidence="9">
    <location>
        <position position="461"/>
    </location>
</feature>
<evidence type="ECO:0000259" key="8">
    <source>
        <dbReference type="PROSITE" id="PS51193"/>
    </source>
</evidence>
<dbReference type="InterPro" id="IPR014001">
    <property type="entry name" value="Helicase_ATP-bd"/>
</dbReference>
<evidence type="ECO:0000313" key="9">
    <source>
        <dbReference type="EMBL" id="GBR77246.1"/>
    </source>
</evidence>
<feature type="domain" description="Helicase ATP-binding" evidence="8">
    <location>
        <begin position="90"/>
        <end position="389"/>
    </location>
</feature>
<evidence type="ECO:0000256" key="2">
    <source>
        <dbReference type="ARBA" id="ARBA00022741"/>
    </source>
</evidence>
<evidence type="ECO:0000256" key="6">
    <source>
        <dbReference type="ARBA" id="ARBA00044969"/>
    </source>
</evidence>
<keyword evidence="10" id="KW-1185">Reference proteome</keyword>
<evidence type="ECO:0000256" key="7">
    <source>
        <dbReference type="ARBA" id="ARBA00048954"/>
    </source>
</evidence>
<gene>
    <name evidence="9" type="primary">dinG</name>
    <name evidence="9" type="ORF">NO2_1660</name>
</gene>
<dbReference type="Pfam" id="PF00270">
    <property type="entry name" value="DEAD"/>
    <property type="match status" value="1"/>
</dbReference>
<dbReference type="GO" id="GO:0043139">
    <property type="term" value="F:5'-3' DNA helicase activity"/>
    <property type="evidence" value="ECO:0007669"/>
    <property type="project" value="UniProtKB-EC"/>
</dbReference>
<dbReference type="SUPFAM" id="SSF52540">
    <property type="entry name" value="P-loop containing nucleoside triphosphate hydrolases"/>
    <property type="match status" value="1"/>
</dbReference>
<evidence type="ECO:0000256" key="1">
    <source>
        <dbReference type="ARBA" id="ARBA00001966"/>
    </source>
</evidence>
<dbReference type="PANTHER" id="PTHR11472:SF34">
    <property type="entry name" value="REGULATOR OF TELOMERE ELONGATION HELICASE 1"/>
    <property type="match status" value="1"/>
</dbReference>
<keyword evidence="3" id="KW-0378">Hydrolase</keyword>
<dbReference type="InterPro" id="IPR045028">
    <property type="entry name" value="DinG/Rad3-like"/>
</dbReference>
<feature type="non-terminal residue" evidence="9">
    <location>
        <position position="1"/>
    </location>
</feature>
<dbReference type="EMBL" id="BGZO01000156">
    <property type="protein sequence ID" value="GBR77246.1"/>
    <property type="molecule type" value="Genomic_DNA"/>
</dbReference>
<keyword evidence="9" id="KW-0347">Helicase</keyword>
<evidence type="ECO:0000256" key="4">
    <source>
        <dbReference type="ARBA" id="ARBA00022840"/>
    </source>
</evidence>
<dbReference type="GO" id="GO:0005524">
    <property type="term" value="F:ATP binding"/>
    <property type="evidence" value="ECO:0007669"/>
    <property type="project" value="UniProtKB-KW"/>
</dbReference>